<dbReference type="Proteomes" id="UP001204151">
    <property type="component" value="Unassembled WGS sequence"/>
</dbReference>
<reference evidence="10 11" key="1">
    <citation type="submission" date="2022-08" db="EMBL/GenBank/DDBJ databases">
        <title>Reclassification of Massilia species as members of the genera Telluria, Duganella, Pseudoduganella, Mokoshia gen. nov. and Zemynaea gen. nov. using orthogonal and non-orthogonal genome-based approaches.</title>
        <authorList>
            <person name="Bowman J.P."/>
        </authorList>
    </citation>
    <scope>NUCLEOTIDE SEQUENCE [LARGE SCALE GENOMIC DNA]</scope>
    <source>
        <strain evidence="10 11">JCM 31316</strain>
    </source>
</reference>
<dbReference type="PIRSF" id="PIRSF000412">
    <property type="entry name" value="SHMT"/>
    <property type="match status" value="1"/>
</dbReference>
<keyword evidence="7 8" id="KW-0663">Pyridoxal phosphate</keyword>
<evidence type="ECO:0000256" key="8">
    <source>
        <dbReference type="HAMAP-Rule" id="MF_00051"/>
    </source>
</evidence>
<evidence type="ECO:0000256" key="2">
    <source>
        <dbReference type="ARBA" id="ARBA00006376"/>
    </source>
</evidence>
<keyword evidence="11" id="KW-1185">Reference proteome</keyword>
<dbReference type="HAMAP" id="MF_00051">
    <property type="entry name" value="SHMT"/>
    <property type="match status" value="1"/>
</dbReference>
<dbReference type="InterPro" id="IPR015422">
    <property type="entry name" value="PyrdxlP-dep_Trfase_small"/>
</dbReference>
<accession>A0ABT1ZV08</accession>
<comment type="subcellular location">
    <subcellularLocation>
        <location evidence="8">Cytoplasm</location>
    </subcellularLocation>
</comment>
<feature type="site" description="Plays an important role in substrate specificity" evidence="8">
    <location>
        <position position="228"/>
    </location>
</feature>
<keyword evidence="6 8" id="KW-0808">Transferase</keyword>
<feature type="binding site" evidence="8">
    <location>
        <begin position="125"/>
        <end position="127"/>
    </location>
    <ligand>
        <name>(6S)-5,6,7,8-tetrahydrofolate</name>
        <dbReference type="ChEBI" id="CHEBI:57453"/>
    </ligand>
</feature>
<comment type="subunit">
    <text evidence="8">Homodimer.</text>
</comment>
<feature type="binding site" evidence="8">
    <location>
        <position position="121"/>
    </location>
    <ligand>
        <name>(6S)-5,6,7,8-tetrahydrofolate</name>
        <dbReference type="ChEBI" id="CHEBI:57453"/>
    </ligand>
</feature>
<name>A0ABT1ZV08_9BURK</name>
<proteinExistence type="inferred from homology"/>
<evidence type="ECO:0000256" key="3">
    <source>
        <dbReference type="ARBA" id="ARBA00022490"/>
    </source>
</evidence>
<evidence type="ECO:0000313" key="10">
    <source>
        <dbReference type="EMBL" id="MCS0583666.1"/>
    </source>
</evidence>
<dbReference type="EC" id="2.1.2.1" evidence="8"/>
<dbReference type="CDD" id="cd00378">
    <property type="entry name" value="SHMT"/>
    <property type="match status" value="1"/>
</dbReference>
<evidence type="ECO:0000259" key="9">
    <source>
        <dbReference type="Pfam" id="PF00464"/>
    </source>
</evidence>
<evidence type="ECO:0000313" key="11">
    <source>
        <dbReference type="Proteomes" id="UP001204151"/>
    </source>
</evidence>
<dbReference type="Gene3D" id="3.40.640.10">
    <property type="entry name" value="Type I PLP-dependent aspartate aminotransferase-like (Major domain)"/>
    <property type="match status" value="1"/>
</dbReference>
<dbReference type="InterPro" id="IPR049943">
    <property type="entry name" value="Ser_HO-MeTrfase-like"/>
</dbReference>
<comment type="similarity">
    <text evidence="2 8">Belongs to the SHMT family.</text>
</comment>
<dbReference type="PROSITE" id="PS00096">
    <property type="entry name" value="SHMT"/>
    <property type="match status" value="1"/>
</dbReference>
<evidence type="ECO:0000256" key="5">
    <source>
        <dbReference type="ARBA" id="ARBA00022605"/>
    </source>
</evidence>
<comment type="pathway">
    <text evidence="8">One-carbon metabolism; tetrahydrofolate interconversion.</text>
</comment>
<dbReference type="SUPFAM" id="SSF53383">
    <property type="entry name" value="PLP-dependent transferases"/>
    <property type="match status" value="1"/>
</dbReference>
<sequence length="415" mass="45315">MFAKDHTLAKVDPDLWDAIQKENKRQQDHIELIASENYTSPAVMQAQGSQLTNKYAEGYPGKRYYGGCEYVDIAEQLAIDRVKELFGAEAANVQPNSGSQANQGVFFAMLKPGDTIMGMSLAEGGHLTHGMALNMSGKWFNVISYGLTEQEDIDYEQMERLAREHKPKLIIAGASAFALRIDFERFARVAKEVGAYFMVDMAHYAGLIAAGEYPNPVPHADFVTSTTHKSLRGPRGGIILMKAEHEKAINSAIFPGIQGGPLMHVIAGKAVAFKEALTPEFKAYQQQVVKNAKALADTLTARGLRIVSGRTESHVMLVDLRSKGLTGKEAEAILGQAHMTCNKNGIPNDPQKPFVTSGIRLGSPAFTTRGFKEEDAVKVGHLIADVLDNPHDAATIDRVKAEVKQLTDKYPVYAA</sequence>
<comment type="cofactor">
    <cofactor evidence="1 8">
        <name>pyridoxal 5'-phosphate</name>
        <dbReference type="ChEBI" id="CHEBI:597326"/>
    </cofactor>
</comment>
<dbReference type="NCBIfam" id="NF000586">
    <property type="entry name" value="PRK00011.1"/>
    <property type="match status" value="1"/>
</dbReference>
<dbReference type="InterPro" id="IPR015421">
    <property type="entry name" value="PyrdxlP-dep_Trfase_major"/>
</dbReference>
<dbReference type="InterPro" id="IPR001085">
    <property type="entry name" value="Ser_HO-MeTrfase"/>
</dbReference>
<keyword evidence="4 8" id="KW-0554">One-carbon metabolism</keyword>
<organism evidence="10 11">
    <name type="scientific">Massilia pinisoli</name>
    <dbReference type="NCBI Taxonomy" id="1772194"/>
    <lineage>
        <taxon>Bacteria</taxon>
        <taxon>Pseudomonadati</taxon>
        <taxon>Pseudomonadota</taxon>
        <taxon>Betaproteobacteria</taxon>
        <taxon>Burkholderiales</taxon>
        <taxon>Oxalobacteraceae</taxon>
        <taxon>Telluria group</taxon>
        <taxon>Massilia</taxon>
    </lineage>
</organism>
<dbReference type="Pfam" id="PF00464">
    <property type="entry name" value="SHMT"/>
    <property type="match status" value="1"/>
</dbReference>
<comment type="caution">
    <text evidence="8">Lacks conserved residue(s) required for the propagation of feature annotation.</text>
</comment>
<comment type="function">
    <text evidence="8">Catalyzes the reversible interconversion of serine and glycine with tetrahydrofolate (THF) serving as the one-carbon carrier. This reaction serves as the major source of one-carbon groups required for the biosynthesis of purines, thymidylate, methionine, and other important biomolecules. Also exhibits THF-independent aldolase activity toward beta-hydroxyamino acids, producing glycine and aldehydes, via a retro-aldol mechanism.</text>
</comment>
<keyword evidence="5 8" id="KW-0028">Amino-acid biosynthesis</keyword>
<dbReference type="InterPro" id="IPR019798">
    <property type="entry name" value="Ser_HO-MeTrfase_PLP_BS"/>
</dbReference>
<comment type="caution">
    <text evidence="10">The sequence shown here is derived from an EMBL/GenBank/DDBJ whole genome shotgun (WGS) entry which is preliminary data.</text>
</comment>
<evidence type="ECO:0000256" key="7">
    <source>
        <dbReference type="ARBA" id="ARBA00022898"/>
    </source>
</evidence>
<dbReference type="Gene3D" id="3.90.1150.10">
    <property type="entry name" value="Aspartate Aminotransferase, domain 1"/>
    <property type="match status" value="1"/>
</dbReference>
<feature type="modified residue" description="N6-(pyridoxal phosphate)lysine" evidence="8">
    <location>
        <position position="229"/>
    </location>
</feature>
<dbReference type="InterPro" id="IPR015424">
    <property type="entry name" value="PyrdxlP-dep_Trfase"/>
</dbReference>
<dbReference type="EMBL" id="JANUGW010000015">
    <property type="protein sequence ID" value="MCS0583666.1"/>
    <property type="molecule type" value="Genomic_DNA"/>
</dbReference>
<feature type="domain" description="Serine hydroxymethyltransferase-like" evidence="9">
    <location>
        <begin position="8"/>
        <end position="383"/>
    </location>
</feature>
<dbReference type="PANTHER" id="PTHR11680">
    <property type="entry name" value="SERINE HYDROXYMETHYLTRANSFERASE"/>
    <property type="match status" value="1"/>
</dbReference>
<protein>
    <recommendedName>
        <fullName evidence="8">Serine hydroxymethyltransferase</fullName>
        <shortName evidence="8">SHMT</shortName>
        <shortName evidence="8">Serine methylase</shortName>
        <ecNumber evidence="8">2.1.2.1</ecNumber>
    </recommendedName>
</protein>
<comment type="catalytic activity">
    <reaction evidence="8">
        <text>(6R)-5,10-methylene-5,6,7,8-tetrahydrofolate + glycine + H2O = (6S)-5,6,7,8-tetrahydrofolate + L-serine</text>
        <dbReference type="Rhea" id="RHEA:15481"/>
        <dbReference type="ChEBI" id="CHEBI:15377"/>
        <dbReference type="ChEBI" id="CHEBI:15636"/>
        <dbReference type="ChEBI" id="CHEBI:33384"/>
        <dbReference type="ChEBI" id="CHEBI:57305"/>
        <dbReference type="ChEBI" id="CHEBI:57453"/>
        <dbReference type="EC" id="2.1.2.1"/>
    </reaction>
</comment>
<dbReference type="InterPro" id="IPR039429">
    <property type="entry name" value="SHMT-like_dom"/>
</dbReference>
<gene>
    <name evidence="8" type="primary">glyA</name>
    <name evidence="10" type="ORF">NX784_18900</name>
</gene>
<comment type="pathway">
    <text evidence="8">Amino-acid biosynthesis; glycine biosynthesis; glycine from L-serine: step 1/1.</text>
</comment>
<evidence type="ECO:0000256" key="1">
    <source>
        <dbReference type="ARBA" id="ARBA00001933"/>
    </source>
</evidence>
<keyword evidence="3 8" id="KW-0963">Cytoplasm</keyword>
<dbReference type="RefSeq" id="WP_166865102.1">
    <property type="nucleotide sequence ID" value="NZ_JANUGW010000015.1"/>
</dbReference>
<evidence type="ECO:0000256" key="4">
    <source>
        <dbReference type="ARBA" id="ARBA00022563"/>
    </source>
</evidence>
<dbReference type="PANTHER" id="PTHR11680:SF50">
    <property type="entry name" value="SERINE HYDROXYMETHYLTRANSFERASE"/>
    <property type="match status" value="1"/>
</dbReference>
<evidence type="ECO:0000256" key="6">
    <source>
        <dbReference type="ARBA" id="ARBA00022679"/>
    </source>
</evidence>